<dbReference type="InterPro" id="IPR037883">
    <property type="entry name" value="Knr4/Smi1-like_sf"/>
</dbReference>
<dbReference type="GO" id="GO:0070880">
    <property type="term" value="P:fungal-type cell wall beta-glucan biosynthetic process"/>
    <property type="evidence" value="ECO:0007669"/>
    <property type="project" value="TreeGrafter"/>
</dbReference>
<dbReference type="OrthoDB" id="2305498at2759"/>
<dbReference type="KEGG" id="cten:18248326"/>
<dbReference type="PIRSF" id="PIRSF017023">
    <property type="entry name" value="KNR4"/>
    <property type="match status" value="1"/>
</dbReference>
<dbReference type="GeneID" id="18248326"/>
<proteinExistence type="inferred from homology"/>
<feature type="compositionally biased region" description="Basic and acidic residues" evidence="2">
    <location>
        <begin position="457"/>
        <end position="487"/>
    </location>
</feature>
<dbReference type="Pfam" id="PF09346">
    <property type="entry name" value="SMI1_KNR4"/>
    <property type="match status" value="1"/>
</dbReference>
<dbReference type="SMART" id="SM00860">
    <property type="entry name" value="SMI1_KNR4"/>
    <property type="match status" value="1"/>
</dbReference>
<feature type="domain" description="Knr4/Smi1-like" evidence="3">
    <location>
        <begin position="138"/>
        <end position="393"/>
    </location>
</feature>
<dbReference type="InterPro" id="IPR009203">
    <property type="entry name" value="Knr4/Smi1"/>
</dbReference>
<feature type="region of interest" description="Disordered" evidence="2">
    <location>
        <begin position="412"/>
        <end position="511"/>
    </location>
</feature>
<accession>G3BE18</accession>
<dbReference type="PANTHER" id="PTHR47432">
    <property type="entry name" value="CELL WALL ASSEMBLY REGULATOR SMI1"/>
    <property type="match status" value="1"/>
</dbReference>
<evidence type="ECO:0000313" key="4">
    <source>
        <dbReference type="EMBL" id="EGV60434.1"/>
    </source>
</evidence>
<dbReference type="InterPro" id="IPR018958">
    <property type="entry name" value="Knr4/Smi1-like_dom"/>
</dbReference>
<evidence type="ECO:0000256" key="2">
    <source>
        <dbReference type="SAM" id="MobiDB-lite"/>
    </source>
</evidence>
<dbReference type="SUPFAM" id="SSF160631">
    <property type="entry name" value="SMI1/KNR4-like"/>
    <property type="match status" value="1"/>
</dbReference>
<evidence type="ECO:0000256" key="1">
    <source>
        <dbReference type="ARBA" id="ARBA00005303"/>
    </source>
</evidence>
<comment type="similarity">
    <text evidence="1">Belongs to the KNR4/SMI1 family.</text>
</comment>
<organism evidence="5">
    <name type="scientific">Candida tenuis (strain ATCC 10573 / BCRC 21748 / CBS 615 / JCM 9827 / NBRC 10315 / NRRL Y-1498 / VKM Y-70)</name>
    <name type="common">Yeast</name>
    <name type="synonym">Yamadazyma tenuis</name>
    <dbReference type="NCBI Taxonomy" id="590646"/>
    <lineage>
        <taxon>Eukaryota</taxon>
        <taxon>Fungi</taxon>
        <taxon>Dikarya</taxon>
        <taxon>Ascomycota</taxon>
        <taxon>Saccharomycotina</taxon>
        <taxon>Pichiomycetes</taxon>
        <taxon>Debaryomycetaceae</taxon>
        <taxon>Yamadazyma</taxon>
    </lineage>
</organism>
<dbReference type="GO" id="GO:0043332">
    <property type="term" value="C:mating projection tip"/>
    <property type="evidence" value="ECO:0007669"/>
    <property type="project" value="TreeGrafter"/>
</dbReference>
<dbReference type="PANTHER" id="PTHR47432:SF1">
    <property type="entry name" value="CELL WALL ASSEMBLY REGULATOR SMI1"/>
    <property type="match status" value="1"/>
</dbReference>
<name>G3BE18_CANTC</name>
<evidence type="ECO:0000313" key="5">
    <source>
        <dbReference type="Proteomes" id="UP000000707"/>
    </source>
</evidence>
<dbReference type="EMBL" id="GL996528">
    <property type="protein sequence ID" value="EGV60434.1"/>
    <property type="molecule type" value="Genomic_DNA"/>
</dbReference>
<evidence type="ECO:0000259" key="3">
    <source>
        <dbReference type="SMART" id="SM00860"/>
    </source>
</evidence>
<feature type="region of interest" description="Disordered" evidence="2">
    <location>
        <begin position="55"/>
        <end position="75"/>
    </location>
</feature>
<dbReference type="Proteomes" id="UP000000707">
    <property type="component" value="Unassembled WGS sequence"/>
</dbReference>
<dbReference type="InterPro" id="IPR051873">
    <property type="entry name" value="KNR4/SMI1_regulator"/>
</dbReference>
<protein>
    <submittedName>
        <fullName evidence="4">Cell wall assembly and cell proliferation coordinating protein</fullName>
    </submittedName>
</protein>
<feature type="compositionally biased region" description="Polar residues" evidence="2">
    <location>
        <begin position="425"/>
        <end position="451"/>
    </location>
</feature>
<gene>
    <name evidence="4" type="ORF">CANTEDRAFT_116473</name>
</gene>
<keyword evidence="5" id="KW-1185">Reference proteome</keyword>
<dbReference type="Gene3D" id="3.40.1580.10">
    <property type="entry name" value="SMI1/KNR4-like"/>
    <property type="match status" value="1"/>
</dbReference>
<dbReference type="HOGENOM" id="CLU_027501_1_0_1"/>
<reference evidence="4 5" key="1">
    <citation type="journal article" date="2011" name="Proc. Natl. Acad. Sci. U.S.A.">
        <title>Comparative genomics of xylose-fermenting fungi for enhanced biofuel production.</title>
        <authorList>
            <person name="Wohlbach D.J."/>
            <person name="Kuo A."/>
            <person name="Sato T.K."/>
            <person name="Potts K.M."/>
            <person name="Salamov A.A."/>
            <person name="LaButti K.M."/>
            <person name="Sun H."/>
            <person name="Clum A."/>
            <person name="Pangilinan J.L."/>
            <person name="Lindquist E.A."/>
            <person name="Lucas S."/>
            <person name="Lapidus A."/>
            <person name="Jin M."/>
            <person name="Gunawan C."/>
            <person name="Balan V."/>
            <person name="Dale B.E."/>
            <person name="Jeffries T.W."/>
            <person name="Zinkel R."/>
            <person name="Barry K.W."/>
            <person name="Grigoriev I.V."/>
            <person name="Gasch A.P."/>
        </authorList>
    </citation>
    <scope>NUCLEOTIDE SEQUENCE [LARGE SCALE GENOMIC DNA]</scope>
    <source>
        <strain evidence="5">ATCC 10573 / BCRC 21748 / CBS 615 / JCM 9827 / NBRC 10315 / NRRL Y-1498 / VKM Y-70</strain>
    </source>
</reference>
<dbReference type="AlphaFoldDB" id="G3BE18"/>
<dbReference type="eggNOG" id="ENOG502QTAZ">
    <property type="taxonomic scope" value="Eukaryota"/>
</dbReference>
<dbReference type="STRING" id="590646.G3BE18"/>
<sequence length="511" mass="56693">MGIFDNVKAFVHSITTDDHYASYDSPYRDSVINNNSNLVGGNNLNSSQTRLNELNNGSSASLVPGAEGGSEAGKQAPFVTYRPGLRSSNTNLNGSDLQLQSLNRNGQPPLPSIDSLWERLAKWLDEEYPELYDSLNDGVTTADLNEFEKDLGCGALPVELRQLYKKCDGQFSGGKPTGLFMGLVFLDLESIIEEHTIWTKVAEKLERQQYYIQKQQKQQLKVDDSPLMADSTDVGSSVEGIKAKLVGLDINNNFIANQRSIPPNSIQPYYSHKGWVPICRDYFGNQIAVDLAPGATGSWGQVIVFGRDFDTKLVIASNLQEFLFIFVSDLENGNYKIDQSEIDASFGYLEASRNDDDFIGDEDEGEGELLFYDKDNEFGKSGNPLTYLDVLKRRTLKKHGITNVNHFVTSFVPQPTKRQERPTESHSAGASNTDLSNTPSPIINLESTSKVNLPKETIIDDKSNITEEANEETKPEEAEVTETKTPEVNETEETKDEPTADASEELKTVDL</sequence>